<feature type="transmembrane region" description="Helical" evidence="6">
    <location>
        <begin position="750"/>
        <end position="771"/>
    </location>
</feature>
<dbReference type="Gene3D" id="3.40.50.300">
    <property type="entry name" value="P-loop containing nucleotide triphosphate hydrolases"/>
    <property type="match status" value="2"/>
</dbReference>
<comment type="subcellular location">
    <subcellularLocation>
        <location evidence="1">Membrane</location>
        <topology evidence="1">Multi-pass membrane protein</topology>
    </subcellularLocation>
</comment>
<dbReference type="GO" id="GO:0140359">
    <property type="term" value="F:ABC-type transporter activity"/>
    <property type="evidence" value="ECO:0007669"/>
    <property type="project" value="InterPro"/>
</dbReference>
<feature type="transmembrane region" description="Helical" evidence="6">
    <location>
        <begin position="341"/>
        <end position="362"/>
    </location>
</feature>
<sequence length="939" mass="104789">MVRGVSGGKRKRTTTGEMAFGSKYVMMMDKISTGLDSAATFNIISTQRSIARRFRKTVVMSLLQPSPEVFGLFDDVILMNEGQIMYNGPCDEVLSYFNRLGLKCPPHRDTADFLLDLGTFNQSQYESAVHHGLTIPQTPDEFAETFKQSLFYRRVLEDLEGPICIGACNNPSDHPEFHQNNWNSTKLLMKRQIQIMRRESSALIGRLVMNIVMGLLYATVFYQFNDSDAQLAMGIIFESVLTLSLAQSAQIPTIMAEREVFYKQRGANFFQTGAYVLSSSICQMPQIILETVVFGSIVYWMCGFVSTLGSFIFFLTMLCLTNIAFAAFFFFLGSVAPDLNIANPISSVTVLFFVLFAGFTVTKGQIPDYLVWLYWINPMGWGVRALAVNQYSDEHFNRYSLNSFEVPTEKYWLWYGMIYMGAAYVLFMFLSFIALEYHRFERPENVPLKLTNLDDATGNYTLSQTPRHPPTEYEEVITVGHSVEKQFVPVTVAFKNLWYSVPDPQDPKKTIDLLKGISGYALPGTITALMGSSGAGKTTLMDVIAGRKTKGKIEGEILLNGHPATDLAIRRSTGYCEQMDIHSASSTIREALTFSAFLRQGADVPASTKYESVNECLDLLDLHPIADQIIRSSSVEQMKRLTIGVEMAAQPSQHNRSINGVMKLPDNYNPATWMLEVIGAGVSSNNGTNVVTDFAEIFHSYSGINSGMGMMYLSMGFLGIASFNGIIPAAAEERAVFYRERAAQTYNAFWYFFASSVVEIPFVIVSVLLFMGPFFPMVGFTGAGIFFAVSSVLILHVLLQAYIGELLVFSMPNMEIAEIVGMQISLTSFLFMGYSPPASSLPTGWKWLYHIVPLKYSLAAQSAIVFGDCPSDGDSIGCKQITNLPPTLPVGITVKKYLESKFLIKYSEIWTNCAALIGFILLMRILTLVSMRFINHQKR</sequence>
<feature type="domain" description="ABC-2 type transporter transmembrane" evidence="8">
    <location>
        <begin position="185"/>
        <end position="391"/>
    </location>
</feature>
<dbReference type="EMBL" id="NCKW01009476">
    <property type="protein sequence ID" value="POM67096.1"/>
    <property type="molecule type" value="Genomic_DNA"/>
</dbReference>
<dbReference type="Pfam" id="PF00005">
    <property type="entry name" value="ABC_tran"/>
    <property type="match status" value="1"/>
</dbReference>
<dbReference type="InterPro" id="IPR027417">
    <property type="entry name" value="P-loop_NTPase"/>
</dbReference>
<evidence type="ECO:0000313" key="11">
    <source>
        <dbReference type="Proteomes" id="UP000237271"/>
    </source>
</evidence>
<feature type="domain" description="ABC transporter family G" evidence="9">
    <location>
        <begin position="64"/>
        <end position="117"/>
    </location>
</feature>
<proteinExistence type="predicted"/>
<dbReference type="PANTHER" id="PTHR19241">
    <property type="entry name" value="ATP-BINDING CASSETTE TRANSPORTER"/>
    <property type="match status" value="1"/>
</dbReference>
<keyword evidence="5 6" id="KW-0472">Membrane</keyword>
<comment type="caution">
    <text evidence="10">The sequence shown here is derived from an EMBL/GenBank/DDBJ whole genome shotgun (WGS) entry which is preliminary data.</text>
</comment>
<evidence type="ECO:0000256" key="4">
    <source>
        <dbReference type="ARBA" id="ARBA00022989"/>
    </source>
</evidence>
<dbReference type="InterPro" id="IPR003439">
    <property type="entry name" value="ABC_transporter-like_ATP-bd"/>
</dbReference>
<evidence type="ECO:0000256" key="2">
    <source>
        <dbReference type="ARBA" id="ARBA00022448"/>
    </source>
</evidence>
<evidence type="ECO:0000259" key="9">
    <source>
        <dbReference type="Pfam" id="PF19055"/>
    </source>
</evidence>
<dbReference type="GO" id="GO:0016887">
    <property type="term" value="F:ATP hydrolysis activity"/>
    <property type="evidence" value="ECO:0007669"/>
    <property type="project" value="InterPro"/>
</dbReference>
<dbReference type="OrthoDB" id="66620at2759"/>
<dbReference type="Pfam" id="PF19055">
    <property type="entry name" value="ABC2_membrane_7"/>
    <property type="match status" value="1"/>
</dbReference>
<keyword evidence="2" id="KW-0813">Transport</keyword>
<feature type="domain" description="ABC-2 type transporter transmembrane" evidence="8">
    <location>
        <begin position="701"/>
        <end position="864"/>
    </location>
</feature>
<dbReference type="Pfam" id="PF01061">
    <property type="entry name" value="ABC2_membrane"/>
    <property type="match status" value="2"/>
</dbReference>
<evidence type="ECO:0000256" key="6">
    <source>
        <dbReference type="SAM" id="Phobius"/>
    </source>
</evidence>
<organism evidence="10 11">
    <name type="scientific">Phytophthora palmivora</name>
    <dbReference type="NCBI Taxonomy" id="4796"/>
    <lineage>
        <taxon>Eukaryota</taxon>
        <taxon>Sar</taxon>
        <taxon>Stramenopiles</taxon>
        <taxon>Oomycota</taxon>
        <taxon>Peronosporomycetes</taxon>
        <taxon>Peronosporales</taxon>
        <taxon>Peronosporaceae</taxon>
        <taxon>Phytophthora</taxon>
    </lineage>
</organism>
<feature type="domain" description="ABC transporter" evidence="7">
    <location>
        <begin position="514"/>
        <end position="651"/>
    </location>
</feature>
<name>A0A2P4XNG9_9STRA</name>
<dbReference type="GO" id="GO:0016020">
    <property type="term" value="C:membrane"/>
    <property type="evidence" value="ECO:0007669"/>
    <property type="project" value="UniProtKB-SubCell"/>
</dbReference>
<feature type="transmembrane region" description="Helical" evidence="6">
    <location>
        <begin position="909"/>
        <end position="929"/>
    </location>
</feature>
<keyword evidence="11" id="KW-1185">Reference proteome</keyword>
<reference evidence="10 11" key="1">
    <citation type="journal article" date="2017" name="Genome Biol. Evol.">
        <title>Phytophthora megakarya and P. palmivora, closely related causal agents of cacao black pod rot, underwent increases in genome sizes and gene numbers by different mechanisms.</title>
        <authorList>
            <person name="Ali S.S."/>
            <person name="Shao J."/>
            <person name="Lary D.J."/>
            <person name="Kronmiller B."/>
            <person name="Shen D."/>
            <person name="Strem M.D."/>
            <person name="Amoako-Attah I."/>
            <person name="Akrofi A.Y."/>
            <person name="Begoude B.A."/>
            <person name="Ten Hoopen G.M."/>
            <person name="Coulibaly K."/>
            <person name="Kebe B.I."/>
            <person name="Melnick R.L."/>
            <person name="Guiltinan M.J."/>
            <person name="Tyler B.M."/>
            <person name="Meinhardt L.W."/>
            <person name="Bailey B.A."/>
        </authorList>
    </citation>
    <scope>NUCLEOTIDE SEQUENCE [LARGE SCALE GENOMIC DNA]</scope>
    <source>
        <strain evidence="11">sbr112.9</strain>
    </source>
</reference>
<dbReference type="AlphaFoldDB" id="A0A2P4XNG9"/>
<protein>
    <submittedName>
        <fullName evidence="10">ATP-binding cassette (ABC) Superfamily</fullName>
    </submittedName>
</protein>
<feature type="transmembrane region" description="Helical" evidence="6">
    <location>
        <begin position="312"/>
        <end position="335"/>
    </location>
</feature>
<feature type="transmembrane region" description="Helical" evidence="6">
    <location>
        <begin position="783"/>
        <end position="803"/>
    </location>
</feature>
<evidence type="ECO:0000313" key="10">
    <source>
        <dbReference type="EMBL" id="POM67096.1"/>
    </source>
</evidence>
<evidence type="ECO:0000256" key="5">
    <source>
        <dbReference type="ARBA" id="ARBA00023136"/>
    </source>
</evidence>
<accession>A0A2P4XNG9</accession>
<keyword evidence="10" id="KW-0067">ATP-binding</keyword>
<keyword evidence="4 6" id="KW-1133">Transmembrane helix</keyword>
<evidence type="ECO:0000259" key="7">
    <source>
        <dbReference type="Pfam" id="PF00005"/>
    </source>
</evidence>
<feature type="transmembrane region" description="Helical" evidence="6">
    <location>
        <begin position="412"/>
        <end position="435"/>
    </location>
</feature>
<gene>
    <name evidence="10" type="ORF">PHPALM_16951</name>
</gene>
<keyword evidence="10" id="KW-0547">Nucleotide-binding</keyword>
<dbReference type="Proteomes" id="UP000237271">
    <property type="component" value="Unassembled WGS sequence"/>
</dbReference>
<feature type="transmembrane region" description="Helical" evidence="6">
    <location>
        <begin position="203"/>
        <end position="224"/>
    </location>
</feature>
<keyword evidence="3 6" id="KW-0812">Transmembrane</keyword>
<dbReference type="InterPro" id="IPR043926">
    <property type="entry name" value="ABCG_dom"/>
</dbReference>
<dbReference type="SUPFAM" id="SSF52540">
    <property type="entry name" value="P-loop containing nucleoside triphosphate hydrolases"/>
    <property type="match status" value="2"/>
</dbReference>
<evidence type="ECO:0000259" key="8">
    <source>
        <dbReference type="Pfam" id="PF01061"/>
    </source>
</evidence>
<dbReference type="InterPro" id="IPR013525">
    <property type="entry name" value="ABC2_TM"/>
</dbReference>
<feature type="transmembrane region" description="Helical" evidence="6">
    <location>
        <begin position="369"/>
        <end position="392"/>
    </location>
</feature>
<dbReference type="GO" id="GO:0005524">
    <property type="term" value="F:ATP binding"/>
    <property type="evidence" value="ECO:0007669"/>
    <property type="project" value="UniProtKB-KW"/>
</dbReference>
<evidence type="ECO:0000256" key="1">
    <source>
        <dbReference type="ARBA" id="ARBA00004141"/>
    </source>
</evidence>
<evidence type="ECO:0000256" key="3">
    <source>
        <dbReference type="ARBA" id="ARBA00022692"/>
    </source>
</evidence>
<feature type="transmembrane region" description="Helical" evidence="6">
    <location>
        <begin position="710"/>
        <end position="730"/>
    </location>
</feature>